<dbReference type="InterPro" id="IPR018109">
    <property type="entry name" value="Folylpolyglutamate_synth_CS"/>
</dbReference>
<evidence type="ECO:0000256" key="6">
    <source>
        <dbReference type="ARBA" id="ARBA00022490"/>
    </source>
</evidence>
<feature type="binding site" evidence="18">
    <location>
        <position position="426"/>
    </location>
    <ligand>
        <name>ATP</name>
        <dbReference type="ChEBI" id="CHEBI:30616"/>
    </ligand>
</feature>
<dbReference type="AlphaFoldDB" id="A0A0C3CZT3"/>
<evidence type="ECO:0000256" key="9">
    <source>
        <dbReference type="ARBA" id="ARBA00022723"/>
    </source>
</evidence>
<keyword evidence="11" id="KW-0999">Mitochondrion inner membrane</keyword>
<evidence type="ECO:0000256" key="14">
    <source>
        <dbReference type="ARBA" id="ARBA00023128"/>
    </source>
</evidence>
<dbReference type="GO" id="GO:0005743">
    <property type="term" value="C:mitochondrial inner membrane"/>
    <property type="evidence" value="ECO:0007669"/>
    <property type="project" value="UniProtKB-SubCell"/>
</dbReference>
<feature type="binding site" evidence="18">
    <location>
        <position position="412"/>
    </location>
    <ligand>
        <name>ATP</name>
        <dbReference type="ChEBI" id="CHEBI:30616"/>
    </ligand>
</feature>
<comment type="function">
    <text evidence="17">Catalyzes conversion of folates to polyglutamate derivatives allowing concentration of folate compounds in the cell and the intracellular retention of these cofactors, which are important substrates for most of the folate-dependent enzymes that are involved in one-carbon transfer reactions involved in purine, pyrimidine and amino acid synthesis.</text>
</comment>
<evidence type="ECO:0000256" key="10">
    <source>
        <dbReference type="ARBA" id="ARBA00022741"/>
    </source>
</evidence>
<comment type="catalytic activity">
    <reaction evidence="16 17">
        <text>(6S)-5,6,7,8-tetrahydrofolyl-(gamma-L-Glu)(n) + L-glutamate + ATP = (6S)-5,6,7,8-tetrahydrofolyl-(gamma-L-Glu)(n+1) + ADP + phosphate + H(+)</text>
        <dbReference type="Rhea" id="RHEA:10580"/>
        <dbReference type="Rhea" id="RHEA-COMP:14738"/>
        <dbReference type="Rhea" id="RHEA-COMP:14740"/>
        <dbReference type="ChEBI" id="CHEBI:15378"/>
        <dbReference type="ChEBI" id="CHEBI:29985"/>
        <dbReference type="ChEBI" id="CHEBI:30616"/>
        <dbReference type="ChEBI" id="CHEBI:43474"/>
        <dbReference type="ChEBI" id="CHEBI:141005"/>
        <dbReference type="ChEBI" id="CHEBI:456216"/>
        <dbReference type="EC" id="6.3.2.17"/>
    </reaction>
</comment>
<dbReference type="EMBL" id="KN832872">
    <property type="protein sequence ID" value="KIN04539.1"/>
    <property type="molecule type" value="Genomic_DNA"/>
</dbReference>
<evidence type="ECO:0000256" key="3">
    <source>
        <dbReference type="ARBA" id="ARBA00004496"/>
    </source>
</evidence>
<comment type="subcellular location">
    <subcellularLocation>
        <location evidence="3">Cytoplasm</location>
    </subcellularLocation>
    <subcellularLocation>
        <location evidence="1">Mitochondrion inner membrane</location>
    </subcellularLocation>
    <subcellularLocation>
        <location evidence="2">Mitochondrion matrix</location>
    </subcellularLocation>
</comment>
<name>A0A0C3CZT3_OIDMZ</name>
<dbReference type="GO" id="GO:0005524">
    <property type="term" value="F:ATP binding"/>
    <property type="evidence" value="ECO:0007669"/>
    <property type="project" value="UniProtKB-KW"/>
</dbReference>
<evidence type="ECO:0000256" key="13">
    <source>
        <dbReference type="ARBA" id="ARBA00022842"/>
    </source>
</evidence>
<sequence>MSSSGNDAITCSRYLTMITSLGLGSYNFLSDTEYEPGKFESAATESWEKAALMLLKNKAIFGTILRQSTLWSSSRSYADALSLLDKLQSNRSIVNSISTSTRDMNQDAIPEMLNWTRRAGYSPGDFAKHGLRCIHVAGTKGKGSVCALTESILLQYRGDSSGNGVQGGARKYLGKIGTYTSPHLITVLERIRIDGSPISESLFTRYFFELWNRFSANAPNSDPMSLDTKPGYFRYLTILALHTFLQEGVESAIIECGIGGEYDSTNILPSDAVTVSAIGRLGIDHIGMLGETIDEIAWHKAGIMKAGVPAFTIRQIPAAQIALEKRASEKGVRLEVVKPFTSGDSDATEIELAMEGAQQVENASLAVPVAATHLRTVGITSGVPVPNSLPLSVNNMSEQFRRGLKSAKLRGRFEIQNYGNVEWLIDGAHTIDSIDAVGKWFVKRLEAAIQRDSSPAATMLIFNQQDRDAEALIRRLITTISNGRDFHQQTPVCDAGFNSLREIKAKTPSVFTYAAFCTNTPFKDEVDQPDLQRQKHMASVYSRLDRNPLHMCYSSVEEAVEWALKVSEGDGRLLVLVTGSLHLVGGFLRVLDKQHKK</sequence>
<dbReference type="SUPFAM" id="SSF53623">
    <property type="entry name" value="MurD-like peptide ligases, catalytic domain"/>
    <property type="match status" value="1"/>
</dbReference>
<dbReference type="Proteomes" id="UP000054321">
    <property type="component" value="Unassembled WGS sequence"/>
</dbReference>
<evidence type="ECO:0000256" key="15">
    <source>
        <dbReference type="ARBA" id="ARBA00023136"/>
    </source>
</evidence>
<dbReference type="GO" id="GO:0046872">
    <property type="term" value="F:metal ion binding"/>
    <property type="evidence" value="ECO:0007669"/>
    <property type="project" value="UniProtKB-KW"/>
</dbReference>
<keyword evidence="15" id="KW-0472">Membrane</keyword>
<keyword evidence="10 18" id="KW-0547">Nucleotide-binding</keyword>
<evidence type="ECO:0000256" key="17">
    <source>
        <dbReference type="PIRNR" id="PIRNR038895"/>
    </source>
</evidence>
<dbReference type="STRING" id="913774.A0A0C3CZT3"/>
<dbReference type="InterPro" id="IPR036565">
    <property type="entry name" value="Mur-like_cat_sf"/>
</dbReference>
<dbReference type="InterPro" id="IPR036615">
    <property type="entry name" value="Mur_ligase_C_dom_sf"/>
</dbReference>
<evidence type="ECO:0000256" key="7">
    <source>
        <dbReference type="ARBA" id="ARBA00022563"/>
    </source>
</evidence>
<keyword evidence="6" id="KW-0963">Cytoplasm</keyword>
<keyword evidence="9 19" id="KW-0479">Metal-binding</keyword>
<dbReference type="Gene3D" id="3.90.190.20">
    <property type="entry name" value="Mur ligase, C-terminal domain"/>
    <property type="match status" value="1"/>
</dbReference>
<reference evidence="20 21" key="1">
    <citation type="submission" date="2014-04" db="EMBL/GenBank/DDBJ databases">
        <authorList>
            <consortium name="DOE Joint Genome Institute"/>
            <person name="Kuo A."/>
            <person name="Martino E."/>
            <person name="Perotto S."/>
            <person name="Kohler A."/>
            <person name="Nagy L.G."/>
            <person name="Floudas D."/>
            <person name="Copeland A."/>
            <person name="Barry K.W."/>
            <person name="Cichocki N."/>
            <person name="Veneault-Fourrey C."/>
            <person name="LaButti K."/>
            <person name="Lindquist E.A."/>
            <person name="Lipzen A."/>
            <person name="Lundell T."/>
            <person name="Morin E."/>
            <person name="Murat C."/>
            <person name="Sun H."/>
            <person name="Tunlid A."/>
            <person name="Henrissat B."/>
            <person name="Grigoriev I.V."/>
            <person name="Hibbett D.S."/>
            <person name="Martin F."/>
            <person name="Nordberg H.P."/>
            <person name="Cantor M.N."/>
            <person name="Hua S.X."/>
        </authorList>
    </citation>
    <scope>NUCLEOTIDE SEQUENCE [LARGE SCALE GENOMIC DNA]</scope>
    <source>
        <strain evidence="20 21">Zn</strain>
    </source>
</reference>
<comment type="cofactor">
    <cofactor evidence="17">
        <name>a monovalent cation</name>
        <dbReference type="ChEBI" id="CHEBI:60242"/>
    </cofactor>
    <text evidence="17">A monovalent cation.</text>
</comment>
<accession>A0A0C3CZT3</accession>
<comment type="pathway">
    <text evidence="4 17">Cofactor biosynthesis; tetrahydrofolylpolyglutamate biosynthesis.</text>
</comment>
<feature type="binding site" evidence="19">
    <location>
        <position position="285"/>
    </location>
    <ligand>
        <name>Mg(2+)</name>
        <dbReference type="ChEBI" id="CHEBI:18420"/>
        <label>1</label>
    </ligand>
</feature>
<evidence type="ECO:0000256" key="12">
    <source>
        <dbReference type="ARBA" id="ARBA00022840"/>
    </source>
</evidence>
<dbReference type="OrthoDB" id="5212574at2759"/>
<organism evidence="20 21">
    <name type="scientific">Oidiodendron maius (strain Zn)</name>
    <dbReference type="NCBI Taxonomy" id="913774"/>
    <lineage>
        <taxon>Eukaryota</taxon>
        <taxon>Fungi</taxon>
        <taxon>Dikarya</taxon>
        <taxon>Ascomycota</taxon>
        <taxon>Pezizomycotina</taxon>
        <taxon>Leotiomycetes</taxon>
        <taxon>Leotiomycetes incertae sedis</taxon>
        <taxon>Myxotrichaceae</taxon>
        <taxon>Oidiodendron</taxon>
    </lineage>
</organism>
<evidence type="ECO:0000256" key="4">
    <source>
        <dbReference type="ARBA" id="ARBA00005150"/>
    </source>
</evidence>
<dbReference type="PIRSF" id="PIRSF038895">
    <property type="entry name" value="FPGS"/>
    <property type="match status" value="1"/>
</dbReference>
<keyword evidence="13 19" id="KW-0460">Magnesium</keyword>
<proteinExistence type="inferred from homology"/>
<dbReference type="PROSITE" id="PS01012">
    <property type="entry name" value="FOLYLPOLYGLU_SYNT_2"/>
    <property type="match status" value="1"/>
</dbReference>
<evidence type="ECO:0000256" key="1">
    <source>
        <dbReference type="ARBA" id="ARBA00004273"/>
    </source>
</evidence>
<dbReference type="EC" id="6.3.2.17" evidence="17"/>
<keyword evidence="21" id="KW-1185">Reference proteome</keyword>
<evidence type="ECO:0000256" key="18">
    <source>
        <dbReference type="PIRSR" id="PIRSR038895-1"/>
    </source>
</evidence>
<dbReference type="InterPro" id="IPR023600">
    <property type="entry name" value="Folylpolyglutamate_synth_euk"/>
</dbReference>
<dbReference type="InParanoid" id="A0A0C3CZT3"/>
<keyword evidence="12 18" id="KW-0067">ATP-binding</keyword>
<evidence type="ECO:0000256" key="19">
    <source>
        <dbReference type="PIRSR" id="PIRSR038895-2"/>
    </source>
</evidence>
<dbReference type="InterPro" id="IPR001645">
    <property type="entry name" value="Folylpolyglutamate_synth"/>
</dbReference>
<evidence type="ECO:0000313" key="21">
    <source>
        <dbReference type="Proteomes" id="UP000054321"/>
    </source>
</evidence>
<evidence type="ECO:0000256" key="11">
    <source>
        <dbReference type="ARBA" id="ARBA00022792"/>
    </source>
</evidence>
<evidence type="ECO:0000256" key="5">
    <source>
        <dbReference type="ARBA" id="ARBA00008276"/>
    </source>
</evidence>
<keyword evidence="8 17" id="KW-0436">Ligase</keyword>
<feature type="binding site" evidence="19">
    <location>
        <position position="181"/>
    </location>
    <ligand>
        <name>Mg(2+)</name>
        <dbReference type="ChEBI" id="CHEBI:18420"/>
        <label>1</label>
    </ligand>
</feature>
<evidence type="ECO:0000256" key="8">
    <source>
        <dbReference type="ARBA" id="ARBA00022598"/>
    </source>
</evidence>
<dbReference type="PROSITE" id="PS01011">
    <property type="entry name" value="FOLYLPOLYGLU_SYNT_1"/>
    <property type="match status" value="1"/>
</dbReference>
<keyword evidence="7 17" id="KW-0554">One-carbon metabolism</keyword>
<dbReference type="GO" id="GO:0004326">
    <property type="term" value="F:tetrahydrofolylpolyglutamate synthase activity"/>
    <property type="evidence" value="ECO:0007669"/>
    <property type="project" value="UniProtKB-EC"/>
</dbReference>
<dbReference type="NCBIfam" id="TIGR01499">
    <property type="entry name" value="folC"/>
    <property type="match status" value="1"/>
</dbReference>
<dbReference type="UniPathway" id="UPA00850"/>
<gene>
    <name evidence="20" type="ORF">OIDMADRAFT_101502</name>
</gene>
<dbReference type="PANTHER" id="PTHR11136">
    <property type="entry name" value="FOLYLPOLYGLUTAMATE SYNTHASE-RELATED"/>
    <property type="match status" value="1"/>
</dbReference>
<feature type="binding site" evidence="19">
    <location>
        <position position="255"/>
    </location>
    <ligand>
        <name>Mg(2+)</name>
        <dbReference type="ChEBI" id="CHEBI:18420"/>
        <label>1</label>
    </ligand>
</feature>
<evidence type="ECO:0000256" key="2">
    <source>
        <dbReference type="ARBA" id="ARBA00004305"/>
    </source>
</evidence>
<evidence type="ECO:0000256" key="16">
    <source>
        <dbReference type="ARBA" id="ARBA00047493"/>
    </source>
</evidence>
<dbReference type="Gene3D" id="3.40.1190.10">
    <property type="entry name" value="Mur-like, catalytic domain"/>
    <property type="match status" value="1"/>
</dbReference>
<evidence type="ECO:0000313" key="20">
    <source>
        <dbReference type="EMBL" id="KIN04539.1"/>
    </source>
</evidence>
<reference evidence="21" key="2">
    <citation type="submission" date="2015-01" db="EMBL/GenBank/DDBJ databases">
        <title>Evolutionary Origins and Diversification of the Mycorrhizal Mutualists.</title>
        <authorList>
            <consortium name="DOE Joint Genome Institute"/>
            <consortium name="Mycorrhizal Genomics Consortium"/>
            <person name="Kohler A."/>
            <person name="Kuo A."/>
            <person name="Nagy L.G."/>
            <person name="Floudas D."/>
            <person name="Copeland A."/>
            <person name="Barry K.W."/>
            <person name="Cichocki N."/>
            <person name="Veneault-Fourrey C."/>
            <person name="LaButti K."/>
            <person name="Lindquist E.A."/>
            <person name="Lipzen A."/>
            <person name="Lundell T."/>
            <person name="Morin E."/>
            <person name="Murat C."/>
            <person name="Riley R."/>
            <person name="Ohm R."/>
            <person name="Sun H."/>
            <person name="Tunlid A."/>
            <person name="Henrissat B."/>
            <person name="Grigoriev I.V."/>
            <person name="Hibbett D.S."/>
            <person name="Martin F."/>
        </authorList>
    </citation>
    <scope>NUCLEOTIDE SEQUENCE [LARGE SCALE GENOMIC DNA]</scope>
    <source>
        <strain evidence="21">Zn</strain>
    </source>
</reference>
<keyword evidence="14" id="KW-0496">Mitochondrion</keyword>
<comment type="similarity">
    <text evidence="5 17">Belongs to the folylpolyglutamate synthase family.</text>
</comment>
<dbReference type="PANTHER" id="PTHR11136:SF5">
    <property type="entry name" value="FOLYLPOLYGLUTAMATE SYNTHASE, MITOCHONDRIAL"/>
    <property type="match status" value="1"/>
</dbReference>
<protein>
    <recommendedName>
        <fullName evidence="17">Folylpolyglutamate synthase</fullName>
        <ecNumber evidence="17">6.3.2.17</ecNumber>
    </recommendedName>
    <alternativeName>
        <fullName evidence="17">Folylpoly-gamma-glutamate synthetase</fullName>
    </alternativeName>
    <alternativeName>
        <fullName evidence="17">Tetrahydrofolylpolyglutamate synthase</fullName>
    </alternativeName>
</protein>
<dbReference type="SUPFAM" id="SSF53244">
    <property type="entry name" value="MurD-like peptide ligases, peptide-binding domain"/>
    <property type="match status" value="1"/>
</dbReference>
<dbReference type="GO" id="GO:0005759">
    <property type="term" value="C:mitochondrial matrix"/>
    <property type="evidence" value="ECO:0007669"/>
    <property type="project" value="UniProtKB-SubCell"/>
</dbReference>
<dbReference type="GO" id="GO:0006730">
    <property type="term" value="P:one-carbon metabolic process"/>
    <property type="evidence" value="ECO:0007669"/>
    <property type="project" value="UniProtKB-KW"/>
</dbReference>
<dbReference type="GO" id="GO:0005829">
    <property type="term" value="C:cytosol"/>
    <property type="evidence" value="ECO:0007669"/>
    <property type="project" value="TreeGrafter"/>
</dbReference>
<dbReference type="HOGENOM" id="CLU_015869_0_1_1"/>